<dbReference type="Proteomes" id="UP000183997">
    <property type="component" value="Unassembled WGS sequence"/>
</dbReference>
<proteinExistence type="predicted"/>
<accession>A0A1M6RYN6</accession>
<keyword evidence="2" id="KW-1185">Reference proteome</keyword>
<reference evidence="2" key="1">
    <citation type="submission" date="2016-11" db="EMBL/GenBank/DDBJ databases">
        <authorList>
            <person name="Varghese N."/>
            <person name="Submissions S."/>
        </authorList>
    </citation>
    <scope>NUCLEOTIDE SEQUENCE [LARGE SCALE GENOMIC DNA]</scope>
    <source>
        <strain evidence="2">DSM 10349</strain>
    </source>
</reference>
<sequence>MKIINIEYPLYYDSLDKKNGNTDIFVKLDDGMTYTMVITTASN</sequence>
<evidence type="ECO:0000313" key="1">
    <source>
        <dbReference type="EMBL" id="SHK37419.1"/>
    </source>
</evidence>
<protein>
    <submittedName>
        <fullName evidence="1">Uncharacterized protein</fullName>
    </submittedName>
</protein>
<evidence type="ECO:0000313" key="2">
    <source>
        <dbReference type="Proteomes" id="UP000183997"/>
    </source>
</evidence>
<name>A0A1M6RYN6_9FIRM</name>
<dbReference type="AlphaFoldDB" id="A0A1M6RYN6"/>
<gene>
    <name evidence="1" type="ORF">SAMN02745123_01622</name>
</gene>
<organism evidence="1 2">
    <name type="scientific">Desulforamulus aeronauticus DSM 10349</name>
    <dbReference type="NCBI Taxonomy" id="1121421"/>
    <lineage>
        <taxon>Bacteria</taxon>
        <taxon>Bacillati</taxon>
        <taxon>Bacillota</taxon>
        <taxon>Clostridia</taxon>
        <taxon>Eubacteriales</taxon>
        <taxon>Peptococcaceae</taxon>
        <taxon>Desulforamulus</taxon>
    </lineage>
</organism>
<dbReference type="EMBL" id="FRAR01000012">
    <property type="protein sequence ID" value="SHK37419.1"/>
    <property type="molecule type" value="Genomic_DNA"/>
</dbReference>
<dbReference type="RefSeq" id="WP_274377382.1">
    <property type="nucleotide sequence ID" value="NZ_FRAR01000012.1"/>
</dbReference>